<name>A0A1H6RJ02_9GAMM</name>
<comment type="pathway">
    <text evidence="3 18">Phospholipid metabolism; CDP-diacylglycerol biosynthesis; CDP-diacylglycerol from sn-glycerol 3-phosphate: step 3/3.</text>
</comment>
<evidence type="ECO:0000256" key="13">
    <source>
        <dbReference type="ARBA" id="ARBA00022989"/>
    </source>
</evidence>
<evidence type="ECO:0000256" key="17">
    <source>
        <dbReference type="ARBA" id="ARBA00023264"/>
    </source>
</evidence>
<gene>
    <name evidence="20" type="ORF">SAMN05421831_103106</name>
</gene>
<evidence type="ECO:0000256" key="12">
    <source>
        <dbReference type="ARBA" id="ARBA00022695"/>
    </source>
</evidence>
<dbReference type="PROSITE" id="PS01315">
    <property type="entry name" value="CDS"/>
    <property type="match status" value="1"/>
</dbReference>
<sequence>MLSQRILTSIFLVPLALWGLLLLDGTPFALFCGLIATLAAWEWADLSGISSQGRLVYAASFAIGAGLWWSSHWSLESLLWLAGFFWPVALFWVMTYPQLSRHWYGRKRRLLMGYAVLLPCWAGLILLHHQAGLAWLLYLLLLVWIADIAAYFSGRRYGKAKLAPYVSPGKSWAGVWGALVATSLLAWLAVPAMDLNAHQGMALWLITALTTAASVLGDLLESMLKRYRGLKDSSRLLPGHGGILDRIDSLTAAAPIFMLLYTLSSL</sequence>
<keyword evidence="13 19" id="KW-1133">Transmembrane helix</keyword>
<dbReference type="UniPathway" id="UPA00557">
    <property type="reaction ID" value="UER00614"/>
</dbReference>
<keyword evidence="16" id="KW-0594">Phospholipid biosynthesis</keyword>
<evidence type="ECO:0000313" key="21">
    <source>
        <dbReference type="Proteomes" id="UP000242999"/>
    </source>
</evidence>
<accession>A0A1H6RJ02</accession>
<evidence type="ECO:0000256" key="14">
    <source>
        <dbReference type="ARBA" id="ARBA00023098"/>
    </source>
</evidence>
<dbReference type="Proteomes" id="UP000242999">
    <property type="component" value="Unassembled WGS sequence"/>
</dbReference>
<protein>
    <recommendedName>
        <fullName evidence="7 18">Phosphatidate cytidylyltransferase</fullName>
        <ecNumber evidence="6 18">2.7.7.41</ecNumber>
    </recommendedName>
</protein>
<comment type="similarity">
    <text evidence="5 18">Belongs to the CDS family.</text>
</comment>
<evidence type="ECO:0000256" key="11">
    <source>
        <dbReference type="ARBA" id="ARBA00022692"/>
    </source>
</evidence>
<evidence type="ECO:0000256" key="4">
    <source>
        <dbReference type="ARBA" id="ARBA00005189"/>
    </source>
</evidence>
<feature type="transmembrane region" description="Helical" evidence="19">
    <location>
        <begin position="133"/>
        <end position="152"/>
    </location>
</feature>
<organism evidence="20 21">
    <name type="scientific">Allopseudospirillum japonicum</name>
    <dbReference type="NCBI Taxonomy" id="64971"/>
    <lineage>
        <taxon>Bacteria</taxon>
        <taxon>Pseudomonadati</taxon>
        <taxon>Pseudomonadota</taxon>
        <taxon>Gammaproteobacteria</taxon>
        <taxon>Oceanospirillales</taxon>
        <taxon>Oceanospirillaceae</taxon>
        <taxon>Allopseudospirillum</taxon>
    </lineage>
</organism>
<keyword evidence="9" id="KW-0444">Lipid biosynthesis</keyword>
<feature type="transmembrane region" description="Helical" evidence="19">
    <location>
        <begin position="77"/>
        <end position="97"/>
    </location>
</feature>
<evidence type="ECO:0000256" key="19">
    <source>
        <dbReference type="SAM" id="Phobius"/>
    </source>
</evidence>
<dbReference type="GO" id="GO:0005886">
    <property type="term" value="C:plasma membrane"/>
    <property type="evidence" value="ECO:0007669"/>
    <property type="project" value="UniProtKB-SubCell"/>
</dbReference>
<dbReference type="EMBL" id="FNYH01000003">
    <property type="protein sequence ID" value="SEI51192.1"/>
    <property type="molecule type" value="Genomic_DNA"/>
</dbReference>
<evidence type="ECO:0000256" key="10">
    <source>
        <dbReference type="ARBA" id="ARBA00022679"/>
    </source>
</evidence>
<feature type="transmembrane region" description="Helical" evidence="19">
    <location>
        <begin position="202"/>
        <end position="222"/>
    </location>
</feature>
<evidence type="ECO:0000256" key="1">
    <source>
        <dbReference type="ARBA" id="ARBA00001698"/>
    </source>
</evidence>
<reference evidence="21" key="1">
    <citation type="submission" date="2016-10" db="EMBL/GenBank/DDBJ databases">
        <authorList>
            <person name="Varghese N."/>
            <person name="Submissions S."/>
        </authorList>
    </citation>
    <scope>NUCLEOTIDE SEQUENCE [LARGE SCALE GENOMIC DNA]</scope>
    <source>
        <strain evidence="21">DSM 7165</strain>
    </source>
</reference>
<feature type="transmembrane region" description="Helical" evidence="19">
    <location>
        <begin position="109"/>
        <end position="127"/>
    </location>
</feature>
<dbReference type="STRING" id="64971.SAMN05421831_103106"/>
<evidence type="ECO:0000256" key="16">
    <source>
        <dbReference type="ARBA" id="ARBA00023209"/>
    </source>
</evidence>
<feature type="transmembrane region" description="Helical" evidence="19">
    <location>
        <begin position="172"/>
        <end position="190"/>
    </location>
</feature>
<feature type="transmembrane region" description="Helical" evidence="19">
    <location>
        <begin position="15"/>
        <end position="41"/>
    </location>
</feature>
<dbReference type="Pfam" id="PF01148">
    <property type="entry name" value="CTP_transf_1"/>
    <property type="match status" value="1"/>
</dbReference>
<dbReference type="RefSeq" id="WP_093308765.1">
    <property type="nucleotide sequence ID" value="NZ_FNYH01000003.1"/>
</dbReference>
<comment type="pathway">
    <text evidence="4">Lipid metabolism.</text>
</comment>
<evidence type="ECO:0000256" key="18">
    <source>
        <dbReference type="RuleBase" id="RU003938"/>
    </source>
</evidence>
<keyword evidence="8" id="KW-1003">Cell membrane</keyword>
<proteinExistence type="inferred from homology"/>
<keyword evidence="17" id="KW-1208">Phospholipid metabolism</keyword>
<keyword evidence="11 18" id="KW-0812">Transmembrane</keyword>
<evidence type="ECO:0000256" key="5">
    <source>
        <dbReference type="ARBA" id="ARBA00010185"/>
    </source>
</evidence>
<comment type="catalytic activity">
    <reaction evidence="1 18">
        <text>a 1,2-diacyl-sn-glycero-3-phosphate + CTP + H(+) = a CDP-1,2-diacyl-sn-glycerol + diphosphate</text>
        <dbReference type="Rhea" id="RHEA:16229"/>
        <dbReference type="ChEBI" id="CHEBI:15378"/>
        <dbReference type="ChEBI" id="CHEBI:33019"/>
        <dbReference type="ChEBI" id="CHEBI:37563"/>
        <dbReference type="ChEBI" id="CHEBI:58332"/>
        <dbReference type="ChEBI" id="CHEBI:58608"/>
        <dbReference type="EC" id="2.7.7.41"/>
    </reaction>
</comment>
<keyword evidence="21" id="KW-1185">Reference proteome</keyword>
<keyword evidence="14" id="KW-0443">Lipid metabolism</keyword>
<dbReference type="PANTHER" id="PTHR46382:SF1">
    <property type="entry name" value="PHOSPHATIDATE CYTIDYLYLTRANSFERASE"/>
    <property type="match status" value="1"/>
</dbReference>
<keyword evidence="10 18" id="KW-0808">Transferase</keyword>
<evidence type="ECO:0000256" key="6">
    <source>
        <dbReference type="ARBA" id="ARBA00012487"/>
    </source>
</evidence>
<evidence type="ECO:0000256" key="15">
    <source>
        <dbReference type="ARBA" id="ARBA00023136"/>
    </source>
</evidence>
<dbReference type="GO" id="GO:0016024">
    <property type="term" value="P:CDP-diacylglycerol biosynthetic process"/>
    <property type="evidence" value="ECO:0007669"/>
    <property type="project" value="UniProtKB-UniPathway"/>
</dbReference>
<evidence type="ECO:0000256" key="9">
    <source>
        <dbReference type="ARBA" id="ARBA00022516"/>
    </source>
</evidence>
<evidence type="ECO:0000256" key="8">
    <source>
        <dbReference type="ARBA" id="ARBA00022475"/>
    </source>
</evidence>
<evidence type="ECO:0000256" key="3">
    <source>
        <dbReference type="ARBA" id="ARBA00005119"/>
    </source>
</evidence>
<comment type="subcellular location">
    <subcellularLocation>
        <location evidence="2">Cell membrane</location>
        <topology evidence="2">Multi-pass membrane protein</topology>
    </subcellularLocation>
</comment>
<evidence type="ECO:0000256" key="7">
    <source>
        <dbReference type="ARBA" id="ARBA00019373"/>
    </source>
</evidence>
<dbReference type="EC" id="2.7.7.41" evidence="6 18"/>
<dbReference type="OrthoDB" id="9799199at2"/>
<dbReference type="GO" id="GO:0004605">
    <property type="term" value="F:phosphatidate cytidylyltransferase activity"/>
    <property type="evidence" value="ECO:0007669"/>
    <property type="project" value="UniProtKB-EC"/>
</dbReference>
<keyword evidence="12 18" id="KW-0548">Nucleotidyltransferase</keyword>
<dbReference type="AlphaFoldDB" id="A0A1H6RJ02"/>
<dbReference type="PANTHER" id="PTHR46382">
    <property type="entry name" value="PHOSPHATIDATE CYTIDYLYLTRANSFERASE"/>
    <property type="match status" value="1"/>
</dbReference>
<keyword evidence="15 19" id="KW-0472">Membrane</keyword>
<evidence type="ECO:0000313" key="20">
    <source>
        <dbReference type="EMBL" id="SEI51192.1"/>
    </source>
</evidence>
<evidence type="ECO:0000256" key="2">
    <source>
        <dbReference type="ARBA" id="ARBA00004651"/>
    </source>
</evidence>
<dbReference type="InterPro" id="IPR000374">
    <property type="entry name" value="PC_trans"/>
</dbReference>